<feature type="domain" description="Aconitase A/isopropylmalate dehydratase small subunit swivel" evidence="7">
    <location>
        <begin position="515"/>
        <end position="569"/>
    </location>
</feature>
<gene>
    <name evidence="8" type="ORF">EI71_01607</name>
</gene>
<dbReference type="InterPro" id="IPR050926">
    <property type="entry name" value="Aconitase/IPM_isomerase"/>
</dbReference>
<dbReference type="AlphaFoldDB" id="A0A397R057"/>
<dbReference type="UniPathway" id="UPA00223">
    <property type="reaction ID" value="UER00718"/>
</dbReference>
<evidence type="ECO:0000256" key="4">
    <source>
        <dbReference type="ARBA" id="ARBA00023004"/>
    </source>
</evidence>
<dbReference type="GO" id="GO:0003994">
    <property type="term" value="F:aconitate hydratase activity"/>
    <property type="evidence" value="ECO:0007669"/>
    <property type="project" value="TreeGrafter"/>
</dbReference>
<dbReference type="RefSeq" id="WP_119016706.1">
    <property type="nucleotide sequence ID" value="NZ_QXEV01000023.1"/>
</dbReference>
<dbReference type="Pfam" id="PF00694">
    <property type="entry name" value="Aconitase_C"/>
    <property type="match status" value="1"/>
</dbReference>
<evidence type="ECO:0000256" key="3">
    <source>
        <dbReference type="ARBA" id="ARBA00022723"/>
    </source>
</evidence>
<dbReference type="GO" id="GO:0046872">
    <property type="term" value="F:metal ion binding"/>
    <property type="evidence" value="ECO:0007669"/>
    <property type="project" value="UniProtKB-KW"/>
</dbReference>
<name>A0A397R057_9MOLU</name>
<evidence type="ECO:0000256" key="1">
    <source>
        <dbReference type="ARBA" id="ARBA00001966"/>
    </source>
</evidence>
<dbReference type="GO" id="GO:0051539">
    <property type="term" value="F:4 iron, 4 sulfur cluster binding"/>
    <property type="evidence" value="ECO:0007669"/>
    <property type="project" value="TreeGrafter"/>
</dbReference>
<feature type="domain" description="Aconitase/3-isopropylmalate dehydratase large subunit alpha/beta/alpha" evidence="6">
    <location>
        <begin position="8"/>
        <end position="283"/>
    </location>
</feature>
<dbReference type="InterPro" id="IPR015928">
    <property type="entry name" value="Aconitase/3IPM_dehydase_swvl"/>
</dbReference>
<dbReference type="Proteomes" id="UP000266506">
    <property type="component" value="Unassembled WGS sequence"/>
</dbReference>
<dbReference type="InterPro" id="IPR001030">
    <property type="entry name" value="Acoase/IPM_deHydtase_lsu_aba"/>
</dbReference>
<organism evidence="8 9">
    <name type="scientific">Anaeroplasma bactoclasticum</name>
    <dbReference type="NCBI Taxonomy" id="2088"/>
    <lineage>
        <taxon>Bacteria</taxon>
        <taxon>Bacillati</taxon>
        <taxon>Mycoplasmatota</taxon>
        <taxon>Mollicutes</taxon>
        <taxon>Anaeroplasmatales</taxon>
        <taxon>Anaeroplasmataceae</taxon>
        <taxon>Anaeroplasma</taxon>
    </lineage>
</organism>
<dbReference type="GO" id="GO:0006099">
    <property type="term" value="P:tricarboxylic acid cycle"/>
    <property type="evidence" value="ECO:0007669"/>
    <property type="project" value="UniProtKB-UniPathway"/>
</dbReference>
<keyword evidence="5" id="KW-0411">Iron-sulfur</keyword>
<dbReference type="PROSITE" id="PS01244">
    <property type="entry name" value="ACONITASE_2"/>
    <property type="match status" value="1"/>
</dbReference>
<comment type="cofactor">
    <cofactor evidence="1">
        <name>[4Fe-4S] cluster</name>
        <dbReference type="ChEBI" id="CHEBI:49883"/>
    </cofactor>
</comment>
<evidence type="ECO:0000313" key="9">
    <source>
        <dbReference type="Proteomes" id="UP000266506"/>
    </source>
</evidence>
<evidence type="ECO:0000259" key="6">
    <source>
        <dbReference type="Pfam" id="PF00330"/>
    </source>
</evidence>
<dbReference type="InterPro" id="IPR015931">
    <property type="entry name" value="Acnase/IPM_dHydase_lsu_aba_1/3"/>
</dbReference>
<sequence>MKKTLTYKILDAHKVSEDLENNKMSIRIDQTLTQDATGTMAYLEFLSFGIDKVKTDLSVSYVDHNTLQNGFMNADDHKFLQTVADKYGIVFSKAGNGICHQVNVERFAVPGRTILGSDSHTPTSSGVGALAIGAGGLDVACAMAGMPFTIVRPKVVGVKLINKLRNGVSAKDIIIHLIGLMTVKGGVNKVIEYYGEGVKTLGVPERATICNMGAELGATSSVFPSDEVTLEFLKLQGREEDYKELSRDEDSIYDEDITIDLASLEPVASCPNSPDNVKKVSELKDIKVDQVLIGSCTNSSYYDFVKVASILKGKKVHKDVSLGIAPGSQQVLQMITKNGILDVLLEAGARILESACGPCIGMGQSPATDAVSLRTFNRNFYGRSGTNSAKVYLVSPEVAALSAVNGYISSPLGMELNEFSMDVTYPKCDSLLYKPTFKSEVVMGPNIKPIPKFKPIGLEFDAKVMISLEDNITTDHIMPAGAKVLPYRSNIEKISEFVFSNIDEGFSKRCLDNGDGVIVAKTNYGQGSSREHAAIAPRYLGIKAVIASSFARIHKKNLINFGILPIELDIEADLLDEIKVSWNKDTIKVTNVTKGKTYERDCDLSSEEYNLISVGGLLNTF</sequence>
<comment type="similarity">
    <text evidence="2">Belongs to the aconitase/IPM isomerase family.</text>
</comment>
<protein>
    <submittedName>
        <fullName evidence="8">Aconitase</fullName>
    </submittedName>
</protein>
<accession>A0A397R057</accession>
<dbReference type="Gene3D" id="3.20.19.10">
    <property type="entry name" value="Aconitase, domain 4"/>
    <property type="match status" value="1"/>
</dbReference>
<evidence type="ECO:0000256" key="5">
    <source>
        <dbReference type="ARBA" id="ARBA00023014"/>
    </source>
</evidence>
<comment type="caution">
    <text evidence="8">The sequence shown here is derived from an EMBL/GenBank/DDBJ whole genome shotgun (WGS) entry which is preliminary data.</text>
</comment>
<dbReference type="PANTHER" id="PTHR43160:SF3">
    <property type="entry name" value="ACONITATE HYDRATASE, MITOCHONDRIAL"/>
    <property type="match status" value="1"/>
</dbReference>
<keyword evidence="9" id="KW-1185">Reference proteome</keyword>
<dbReference type="InterPro" id="IPR036008">
    <property type="entry name" value="Aconitase_4Fe-4S_dom"/>
</dbReference>
<dbReference type="Gene3D" id="3.30.499.10">
    <property type="entry name" value="Aconitase, domain 3"/>
    <property type="match status" value="2"/>
</dbReference>
<dbReference type="PANTHER" id="PTHR43160">
    <property type="entry name" value="ACONITATE HYDRATASE B"/>
    <property type="match status" value="1"/>
</dbReference>
<dbReference type="PRINTS" id="PR00415">
    <property type="entry name" value="ACONITASE"/>
</dbReference>
<dbReference type="OrthoDB" id="9764318at2"/>
<dbReference type="SUPFAM" id="SSF52016">
    <property type="entry name" value="LeuD/IlvD-like"/>
    <property type="match status" value="1"/>
</dbReference>
<dbReference type="SUPFAM" id="SSF53732">
    <property type="entry name" value="Aconitase iron-sulfur domain"/>
    <property type="match status" value="1"/>
</dbReference>
<keyword evidence="4" id="KW-0408">Iron</keyword>
<evidence type="ECO:0000259" key="7">
    <source>
        <dbReference type="Pfam" id="PF00694"/>
    </source>
</evidence>
<dbReference type="NCBIfam" id="NF005558">
    <property type="entry name" value="PRK07229.1"/>
    <property type="match status" value="1"/>
</dbReference>
<evidence type="ECO:0000313" key="8">
    <source>
        <dbReference type="EMBL" id="RIA66496.1"/>
    </source>
</evidence>
<dbReference type="InterPro" id="IPR006250">
    <property type="entry name" value="Aconitase_put"/>
</dbReference>
<proteinExistence type="inferred from homology"/>
<dbReference type="InterPro" id="IPR018136">
    <property type="entry name" value="Aconitase_4Fe-4S_BS"/>
</dbReference>
<dbReference type="InterPro" id="IPR000573">
    <property type="entry name" value="AconitaseA/IPMdHydase_ssu_swvl"/>
</dbReference>
<dbReference type="NCBIfam" id="TIGR01342">
    <property type="entry name" value="acon_putative"/>
    <property type="match status" value="1"/>
</dbReference>
<dbReference type="EMBL" id="QXEV01000023">
    <property type="protein sequence ID" value="RIA66496.1"/>
    <property type="molecule type" value="Genomic_DNA"/>
</dbReference>
<dbReference type="InParanoid" id="A0A397R057"/>
<keyword evidence="3" id="KW-0479">Metal-binding</keyword>
<dbReference type="Pfam" id="PF00330">
    <property type="entry name" value="Aconitase"/>
    <property type="match status" value="1"/>
</dbReference>
<dbReference type="GO" id="GO:0005829">
    <property type="term" value="C:cytosol"/>
    <property type="evidence" value="ECO:0007669"/>
    <property type="project" value="TreeGrafter"/>
</dbReference>
<reference evidence="8 9" key="1">
    <citation type="submission" date="2018-08" db="EMBL/GenBank/DDBJ databases">
        <title>Genomic Encyclopedia of Archaeal and Bacterial Type Strains, Phase II (KMG-II): from individual species to whole genera.</title>
        <authorList>
            <person name="Goeker M."/>
        </authorList>
    </citation>
    <scope>NUCLEOTIDE SEQUENCE [LARGE SCALE GENOMIC DNA]</scope>
    <source>
        <strain evidence="8 9">ATCC 27112</strain>
    </source>
</reference>
<evidence type="ECO:0000256" key="2">
    <source>
        <dbReference type="ARBA" id="ARBA00007185"/>
    </source>
</evidence>